<reference evidence="2 3" key="1">
    <citation type="journal article" date="2019" name="Commun. Biol.">
        <title>The bagworm genome reveals a unique fibroin gene that provides high tensile strength.</title>
        <authorList>
            <person name="Kono N."/>
            <person name="Nakamura H."/>
            <person name="Ohtoshi R."/>
            <person name="Tomita M."/>
            <person name="Numata K."/>
            <person name="Arakawa K."/>
        </authorList>
    </citation>
    <scope>NUCLEOTIDE SEQUENCE [LARGE SCALE GENOMIC DNA]</scope>
</reference>
<evidence type="ECO:0000256" key="1">
    <source>
        <dbReference type="SAM" id="MobiDB-lite"/>
    </source>
</evidence>
<sequence>MGRRTQTGEVSCLPFKILKICRNSKSFDVPLPVSDMKIYQTPKDKQADEAFFKLIVLDIYLTRPLCCTAVPKIYSMKSFIIIFPGRRRPVQDVHAIKSRFDGFRALSNKNRPTRRECGGDLQLPPLEPRRRTRRATRPPFRVTGY</sequence>
<accession>A0A4C1YZN8</accession>
<protein>
    <submittedName>
        <fullName evidence="2">Uncharacterized protein</fullName>
    </submittedName>
</protein>
<keyword evidence="3" id="KW-1185">Reference proteome</keyword>
<evidence type="ECO:0000313" key="3">
    <source>
        <dbReference type="Proteomes" id="UP000299102"/>
    </source>
</evidence>
<comment type="caution">
    <text evidence="2">The sequence shown here is derived from an EMBL/GenBank/DDBJ whole genome shotgun (WGS) entry which is preliminary data.</text>
</comment>
<feature type="region of interest" description="Disordered" evidence="1">
    <location>
        <begin position="109"/>
        <end position="145"/>
    </location>
</feature>
<organism evidence="2 3">
    <name type="scientific">Eumeta variegata</name>
    <name type="common">Bagworm moth</name>
    <name type="synonym">Eumeta japonica</name>
    <dbReference type="NCBI Taxonomy" id="151549"/>
    <lineage>
        <taxon>Eukaryota</taxon>
        <taxon>Metazoa</taxon>
        <taxon>Ecdysozoa</taxon>
        <taxon>Arthropoda</taxon>
        <taxon>Hexapoda</taxon>
        <taxon>Insecta</taxon>
        <taxon>Pterygota</taxon>
        <taxon>Neoptera</taxon>
        <taxon>Endopterygota</taxon>
        <taxon>Lepidoptera</taxon>
        <taxon>Glossata</taxon>
        <taxon>Ditrysia</taxon>
        <taxon>Tineoidea</taxon>
        <taxon>Psychidae</taxon>
        <taxon>Oiketicinae</taxon>
        <taxon>Eumeta</taxon>
    </lineage>
</organism>
<proteinExistence type="predicted"/>
<gene>
    <name evidence="2" type="ORF">EVAR_53088_1</name>
</gene>
<dbReference type="Proteomes" id="UP000299102">
    <property type="component" value="Unassembled WGS sequence"/>
</dbReference>
<name>A0A4C1YZN8_EUMVA</name>
<dbReference type="AlphaFoldDB" id="A0A4C1YZN8"/>
<evidence type="ECO:0000313" key="2">
    <source>
        <dbReference type="EMBL" id="GBP80720.1"/>
    </source>
</evidence>
<dbReference type="EMBL" id="BGZK01001477">
    <property type="protein sequence ID" value="GBP80720.1"/>
    <property type="molecule type" value="Genomic_DNA"/>
</dbReference>